<reference evidence="1" key="1">
    <citation type="submission" date="2020-01" db="EMBL/GenBank/DDBJ databases">
        <authorList>
            <consortium name="DOE Joint Genome Institute"/>
            <person name="Haridas S."/>
            <person name="Albert R."/>
            <person name="Binder M."/>
            <person name="Bloem J."/>
            <person name="Labutti K."/>
            <person name="Salamov A."/>
            <person name="Andreopoulos B."/>
            <person name="Baker S.E."/>
            <person name="Barry K."/>
            <person name="Bills G."/>
            <person name="Bluhm B.H."/>
            <person name="Cannon C."/>
            <person name="Castanera R."/>
            <person name="Culley D.E."/>
            <person name="Daum C."/>
            <person name="Ezra D."/>
            <person name="Gonzalez J.B."/>
            <person name="Henrissat B."/>
            <person name="Kuo A."/>
            <person name="Liang C."/>
            <person name="Lipzen A."/>
            <person name="Lutzoni F."/>
            <person name="Magnuson J."/>
            <person name="Mondo S."/>
            <person name="Nolan M."/>
            <person name="Ohm R."/>
            <person name="Pangilinan J."/>
            <person name="Park H.-J."/>
            <person name="Ramirez L."/>
            <person name="Alfaro M."/>
            <person name="Sun H."/>
            <person name="Tritt A."/>
            <person name="Yoshinaga Y."/>
            <person name="Zwiers L.-H."/>
            <person name="Turgeon B.G."/>
            <person name="Goodwin S.B."/>
            <person name="Spatafora J.W."/>
            <person name="Crous P.W."/>
            <person name="Grigoriev I.V."/>
        </authorList>
    </citation>
    <scope>NUCLEOTIDE SEQUENCE</scope>
    <source>
        <strain evidence="1">IPT5</strain>
    </source>
</reference>
<dbReference type="EMBL" id="MU006297">
    <property type="protein sequence ID" value="KAF2852968.1"/>
    <property type="molecule type" value="Genomic_DNA"/>
</dbReference>
<protein>
    <recommendedName>
        <fullName evidence="3">BTB domain-containing protein</fullName>
    </recommendedName>
</protein>
<evidence type="ECO:0008006" key="3">
    <source>
        <dbReference type="Google" id="ProtNLM"/>
    </source>
</evidence>
<dbReference type="AlphaFoldDB" id="A0A6A7BFI8"/>
<name>A0A6A7BFI8_9PLEO</name>
<evidence type="ECO:0000313" key="1">
    <source>
        <dbReference type="EMBL" id="KAF2852968.1"/>
    </source>
</evidence>
<proteinExistence type="predicted"/>
<keyword evidence="2" id="KW-1185">Reference proteome</keyword>
<dbReference type="Proteomes" id="UP000799423">
    <property type="component" value="Unassembled WGS sequence"/>
</dbReference>
<sequence length="527" mass="59427">MDDLDFIHDIKSDLNTATLKAVLPSGQVCHISDNVNPYSTIDRCPLLFHAFEFGHRGRLQASIDAPSRSAIVALLRYCYTGRYLNPCVESENTTLLLQVQLYKMAVDFDLPELKLLVHGNFTCQMEAAACLGDPPVDLLDTVRFIYRYFSDQQSRHQHGLVATLRNYCLSTYMYHNLGHSEEFLKIVSEIPAFGQDLCRTNMERDFEDDCGCAIICLPPDHIGALADHPTNALASRDLPDEMLCDAPPGPSAPPLIDEINKGFDEREKHYKDSDTMVTSTATLVQRPGTPRPKVRFSLDQDLSSDDDGYTLVHRPKQSCISANDANPKKMHLPLKRQHTPIAPTPTQQRLAPAQNPDRLIVHHPTPKSIDQCSVSPSRCPQPPPPPTLPHKIKHHSTHTDTAITTSTPHDPRTTCPQCKHRRHPVEYPTHPPTSRCAHGVQRCKYCTHEGIRRAVKQVGKGWRDVGVICFEKGCVAVMREGDVERGVLIWSKRKKREEREIDKNKDDKLLRFPSLHSMNIEFTLTLT</sequence>
<dbReference type="OrthoDB" id="3945102at2759"/>
<gene>
    <name evidence="1" type="ORF">T440DRAFT_391815</name>
</gene>
<organism evidence="1 2">
    <name type="scientific">Plenodomus tracheiphilus IPT5</name>
    <dbReference type="NCBI Taxonomy" id="1408161"/>
    <lineage>
        <taxon>Eukaryota</taxon>
        <taxon>Fungi</taxon>
        <taxon>Dikarya</taxon>
        <taxon>Ascomycota</taxon>
        <taxon>Pezizomycotina</taxon>
        <taxon>Dothideomycetes</taxon>
        <taxon>Pleosporomycetidae</taxon>
        <taxon>Pleosporales</taxon>
        <taxon>Pleosporineae</taxon>
        <taxon>Leptosphaeriaceae</taxon>
        <taxon>Plenodomus</taxon>
    </lineage>
</organism>
<accession>A0A6A7BFI8</accession>
<evidence type="ECO:0000313" key="2">
    <source>
        <dbReference type="Proteomes" id="UP000799423"/>
    </source>
</evidence>